<dbReference type="PANTHER" id="PTHR22752:SF14">
    <property type="entry name" value="G-PROTEIN COUPLED RECEPTORS FAMILY 1 PROFILE DOMAIN-CONTAINING PROTEIN"/>
    <property type="match status" value="1"/>
</dbReference>
<evidence type="ECO:0000256" key="3">
    <source>
        <dbReference type="ARBA" id="ARBA00022475"/>
    </source>
</evidence>
<dbReference type="GO" id="GO:0004930">
    <property type="term" value="F:G protein-coupled receptor activity"/>
    <property type="evidence" value="ECO:0007669"/>
    <property type="project" value="UniProtKB-KW"/>
</dbReference>
<dbReference type="PANTHER" id="PTHR22752">
    <property type="entry name" value="G PROTEIN-COUPLED RECEPTOR"/>
    <property type="match status" value="1"/>
</dbReference>
<keyword evidence="3" id="KW-1003">Cell membrane</keyword>
<feature type="transmembrane region" description="Helical" evidence="11">
    <location>
        <begin position="284"/>
        <end position="304"/>
    </location>
</feature>
<evidence type="ECO:0000256" key="2">
    <source>
        <dbReference type="ARBA" id="ARBA00010663"/>
    </source>
</evidence>
<comment type="subcellular location">
    <subcellularLocation>
        <location evidence="1">Cell membrane</location>
        <topology evidence="1">Multi-pass membrane protein</topology>
    </subcellularLocation>
</comment>
<gene>
    <name evidence="13" type="primary">GPCR</name>
</gene>
<dbReference type="AlphaFoldDB" id="A0A5Q0TWU7"/>
<name>A0A5Q0TWU7_RHYFE</name>
<dbReference type="InterPro" id="IPR017452">
    <property type="entry name" value="GPCR_Rhodpsn_7TM"/>
</dbReference>
<evidence type="ECO:0000256" key="6">
    <source>
        <dbReference type="ARBA" id="ARBA00023040"/>
    </source>
</evidence>
<reference evidence="13" key="1">
    <citation type="submission" date="2019-04" db="EMBL/GenBank/DDBJ databases">
        <title>Identification and expression profiles of neuropeptides and their G protein-coupled receptors in the Red palm weevil Rhynchophorus ferrugineus (Coleoptera: Curculionidae).</title>
        <authorList>
            <person name="Zhang H."/>
            <person name="Bai J."/>
            <person name="Huang S."/>
            <person name="Hou Y."/>
        </authorList>
    </citation>
    <scope>NUCLEOTIDE SEQUENCE</scope>
</reference>
<organism evidence="13">
    <name type="scientific">Rhynchophorus ferrugineus</name>
    <name type="common">Red palm weevil</name>
    <name type="synonym">Curculio ferrugineus</name>
    <dbReference type="NCBI Taxonomy" id="354439"/>
    <lineage>
        <taxon>Eukaryota</taxon>
        <taxon>Metazoa</taxon>
        <taxon>Ecdysozoa</taxon>
        <taxon>Arthropoda</taxon>
        <taxon>Hexapoda</taxon>
        <taxon>Insecta</taxon>
        <taxon>Pterygota</taxon>
        <taxon>Neoptera</taxon>
        <taxon>Endopterygota</taxon>
        <taxon>Coleoptera</taxon>
        <taxon>Polyphaga</taxon>
        <taxon>Cucujiformia</taxon>
        <taxon>Curculionidae</taxon>
        <taxon>Dryophthorinae</taxon>
        <taxon>Rhynchophorus</taxon>
    </lineage>
</organism>
<dbReference type="InterPro" id="IPR000276">
    <property type="entry name" value="GPCR_Rhodpsn"/>
</dbReference>
<keyword evidence="6" id="KW-0297">G-protein coupled receptor</keyword>
<feature type="transmembrane region" description="Helical" evidence="11">
    <location>
        <begin position="164"/>
        <end position="191"/>
    </location>
</feature>
<feature type="transmembrane region" description="Helical" evidence="11">
    <location>
        <begin position="119"/>
        <end position="144"/>
    </location>
</feature>
<dbReference type="Pfam" id="PF00001">
    <property type="entry name" value="7tm_1"/>
    <property type="match status" value="1"/>
</dbReference>
<evidence type="ECO:0000256" key="7">
    <source>
        <dbReference type="ARBA" id="ARBA00023136"/>
    </source>
</evidence>
<comment type="similarity">
    <text evidence="2">Belongs to the G-protein coupled receptor 1 family.</text>
</comment>
<feature type="region of interest" description="Disordered" evidence="10">
    <location>
        <begin position="472"/>
        <end position="492"/>
    </location>
</feature>
<keyword evidence="5 11" id="KW-1133">Transmembrane helix</keyword>
<dbReference type="Gene3D" id="1.20.1070.10">
    <property type="entry name" value="Rhodopsin 7-helix transmembrane proteins"/>
    <property type="match status" value="1"/>
</dbReference>
<feature type="transmembrane region" description="Helical" evidence="11">
    <location>
        <begin position="6"/>
        <end position="29"/>
    </location>
</feature>
<feature type="transmembrane region" description="Helical" evidence="11">
    <location>
        <begin position="242"/>
        <end position="264"/>
    </location>
</feature>
<feature type="transmembrane region" description="Helical" evidence="11">
    <location>
        <begin position="69"/>
        <end position="98"/>
    </location>
</feature>
<dbReference type="EMBL" id="MK751520">
    <property type="protein sequence ID" value="QGA72524.1"/>
    <property type="molecule type" value="mRNA"/>
</dbReference>
<accession>A0A5Q0TWU7</accession>
<evidence type="ECO:0000256" key="11">
    <source>
        <dbReference type="SAM" id="Phobius"/>
    </source>
</evidence>
<keyword evidence="7 11" id="KW-0472">Membrane</keyword>
<dbReference type="GO" id="GO:0005886">
    <property type="term" value="C:plasma membrane"/>
    <property type="evidence" value="ECO:0007669"/>
    <property type="project" value="UniProtKB-SubCell"/>
</dbReference>
<evidence type="ECO:0000259" key="12">
    <source>
        <dbReference type="PROSITE" id="PS50262"/>
    </source>
</evidence>
<evidence type="ECO:0000313" key="13">
    <source>
        <dbReference type="EMBL" id="QGA72524.1"/>
    </source>
</evidence>
<evidence type="ECO:0000256" key="5">
    <source>
        <dbReference type="ARBA" id="ARBA00022989"/>
    </source>
</evidence>
<feature type="domain" description="G-protein coupled receptors family 1 profile" evidence="12">
    <location>
        <begin position="19"/>
        <end position="304"/>
    </location>
</feature>
<dbReference type="PRINTS" id="PR00237">
    <property type="entry name" value="GPCRRHODOPSN"/>
</dbReference>
<evidence type="ECO:0000256" key="10">
    <source>
        <dbReference type="SAM" id="MobiDB-lite"/>
    </source>
</evidence>
<keyword evidence="8 13" id="KW-0675">Receptor</keyword>
<proteinExistence type="evidence at transcript level"/>
<dbReference type="PROSITE" id="PS50262">
    <property type="entry name" value="G_PROTEIN_RECEP_F1_2"/>
    <property type="match status" value="1"/>
</dbReference>
<keyword evidence="9" id="KW-0807">Transducer</keyword>
<feature type="transmembrane region" description="Helical" evidence="11">
    <location>
        <begin position="41"/>
        <end position="63"/>
    </location>
</feature>
<sequence length="492" mass="55084">MTLVLSIILTILCIIGIVFNVYVVLIIVLTRQVNTANNILLLHLGVLNIPFGILFLLFCIPGIKETQWIITGLPCTATGFLFTLVHPLILWTICGLNCDRYYAIATPLHYSNIISTQKVISGLIIGWINSFILSIPPLVSISSYKYADGPGICMPDFSDGKHAFGYALTYTSFTLILPTTILICCNIKILIIARYHRHRIASAIYEVTLSAQVTITHQRNPFFVPTVTAPSAGGPKFRGPNAIYSVFILVGSFLMMHVPYYVLIMSETTMQIAHNGSMEHSINLFYVAAGTLLICSPAVNGYLYGLKNKSLKKAFTNYWRKKQTKNEVNHEIQARTPSTCGSRRPSLTPFGLFAKTNAVPRRMSETLIDVNRSLRNSTNRAKIKRITSDLMWRPTSANSLNSSPKEETPPKKLMQTISCNTLRVPEEVSPTSEENIKITMDKECIVESPTKPYSPGMFLQKLFKFEQEKVVKKTKDASETSPKRLEGILRKY</sequence>
<dbReference type="SUPFAM" id="SSF81321">
    <property type="entry name" value="Family A G protein-coupled receptor-like"/>
    <property type="match status" value="1"/>
</dbReference>
<evidence type="ECO:0000256" key="8">
    <source>
        <dbReference type="ARBA" id="ARBA00023170"/>
    </source>
</evidence>
<evidence type="ECO:0000256" key="9">
    <source>
        <dbReference type="ARBA" id="ARBA00023224"/>
    </source>
</evidence>
<evidence type="ECO:0000256" key="4">
    <source>
        <dbReference type="ARBA" id="ARBA00022692"/>
    </source>
</evidence>
<keyword evidence="4 11" id="KW-0812">Transmembrane</keyword>
<protein>
    <submittedName>
        <fullName evidence="13">G-protein coupled receptor 161-like protein</fullName>
    </submittedName>
</protein>
<evidence type="ECO:0000256" key="1">
    <source>
        <dbReference type="ARBA" id="ARBA00004651"/>
    </source>
</evidence>
<dbReference type="CDD" id="cd00637">
    <property type="entry name" value="7tm_classA_rhodopsin-like"/>
    <property type="match status" value="1"/>
</dbReference>